<evidence type="ECO:0000256" key="7">
    <source>
        <dbReference type="SAM" id="Phobius"/>
    </source>
</evidence>
<evidence type="ECO:0000259" key="9">
    <source>
        <dbReference type="PROSITE" id="PS50929"/>
    </source>
</evidence>
<dbReference type="InterPro" id="IPR003593">
    <property type="entry name" value="AAA+_ATPase"/>
</dbReference>
<dbReference type="GO" id="GO:0005524">
    <property type="term" value="F:ATP binding"/>
    <property type="evidence" value="ECO:0007669"/>
    <property type="project" value="UniProtKB-KW"/>
</dbReference>
<reference evidence="10" key="2">
    <citation type="submission" date="2021-04" db="EMBL/GenBank/DDBJ databases">
        <authorList>
            <person name="Gilroy R."/>
        </authorList>
    </citation>
    <scope>NUCLEOTIDE SEQUENCE</scope>
    <source>
        <strain evidence="10">CHK188-16595</strain>
    </source>
</reference>
<dbReference type="AlphaFoldDB" id="A0A9D2S9Z6"/>
<feature type="domain" description="ABC transporter" evidence="8">
    <location>
        <begin position="355"/>
        <end position="573"/>
    </location>
</feature>
<dbReference type="InterPro" id="IPR011527">
    <property type="entry name" value="ABC1_TM_dom"/>
</dbReference>
<comment type="subcellular location">
    <subcellularLocation>
        <location evidence="1">Cell membrane</location>
        <topology evidence="1">Multi-pass membrane protein</topology>
    </subcellularLocation>
</comment>
<dbReference type="EMBL" id="DWXN01000012">
    <property type="protein sequence ID" value="HJB75509.1"/>
    <property type="molecule type" value="Genomic_DNA"/>
</dbReference>
<dbReference type="PANTHER" id="PTHR43394">
    <property type="entry name" value="ATP-DEPENDENT PERMEASE MDL1, MITOCHONDRIAL"/>
    <property type="match status" value="1"/>
</dbReference>
<feature type="transmembrane region" description="Helical" evidence="7">
    <location>
        <begin position="171"/>
        <end position="190"/>
    </location>
</feature>
<evidence type="ECO:0000256" key="6">
    <source>
        <dbReference type="ARBA" id="ARBA00023136"/>
    </source>
</evidence>
<name>A0A9D2S9Z6_9FIRM</name>
<accession>A0A9D2S9Z6</accession>
<evidence type="ECO:0000256" key="1">
    <source>
        <dbReference type="ARBA" id="ARBA00004651"/>
    </source>
</evidence>
<dbReference type="Pfam" id="PF00664">
    <property type="entry name" value="ABC_membrane"/>
    <property type="match status" value="1"/>
</dbReference>
<dbReference type="Gene3D" id="3.40.50.300">
    <property type="entry name" value="P-loop containing nucleotide triphosphate hydrolases"/>
    <property type="match status" value="1"/>
</dbReference>
<evidence type="ECO:0000256" key="2">
    <source>
        <dbReference type="ARBA" id="ARBA00022692"/>
    </source>
</evidence>
<dbReference type="SMART" id="SM00382">
    <property type="entry name" value="AAA"/>
    <property type="match status" value="1"/>
</dbReference>
<comment type="caution">
    <text evidence="10">The sequence shown here is derived from an EMBL/GenBank/DDBJ whole genome shotgun (WGS) entry which is preliminary data.</text>
</comment>
<evidence type="ECO:0000259" key="8">
    <source>
        <dbReference type="PROSITE" id="PS50893"/>
    </source>
</evidence>
<evidence type="ECO:0000313" key="11">
    <source>
        <dbReference type="Proteomes" id="UP000823877"/>
    </source>
</evidence>
<keyword evidence="4 10" id="KW-0067">ATP-binding</keyword>
<dbReference type="InterPro" id="IPR036640">
    <property type="entry name" value="ABC1_TM_sf"/>
</dbReference>
<evidence type="ECO:0000256" key="3">
    <source>
        <dbReference type="ARBA" id="ARBA00022741"/>
    </source>
</evidence>
<sequence>MNDTVTNRKIKKSDLTALKWLMKIGKKQLWRIAVIMAANIVWASLSVVFANFSKNVIDGAVEYRDIHYVIRYAVALFCIIMLQLLLSLFSNSMSERCRGRLDIDYRKYILNEIMKKDYSKITSYHTGELQNRLFNDITVVTDGITTIVPNSTFYIVKLLCAFIYLVVISRIFALVFLAGGIFVLICMSIFRKPLKKLHKQVQETEGATRSFFQESIINLLVVKSFSAEKRISEEADVLQEKNYKARMKRRFMNIASNAGISTVFNIGYVFALAYGALGLLGIGGISMTYGTVTAMLQLVNQVQGPFASLSSIFPKIYTVVASAERLMEIANLPDERETNEKDIDVKATYDQLRSISFKDITFKYDRDLILDDTSLTVQKGDFIAITGISGIGKSTLLKLLLGVLNVQSGSISLELSGCSLPVDKHTRRLFSYVPQGNMLLSGTIRDNLTFIHPDVTEEEIQNAIHISCADKFIQELPQGIDTVIGEKGLGLSEGQIQRLAIARSMLSESPVLLLDEATSALDEETERAFLTNLKKMKNVTCIIVSHKKAALQICNKHVRIENAKIISEVNEYAD</sequence>
<dbReference type="Gene3D" id="1.20.1560.10">
    <property type="entry name" value="ABC transporter type 1, transmembrane domain"/>
    <property type="match status" value="1"/>
</dbReference>
<dbReference type="PROSITE" id="PS50893">
    <property type="entry name" value="ABC_TRANSPORTER_2"/>
    <property type="match status" value="1"/>
</dbReference>
<evidence type="ECO:0000256" key="5">
    <source>
        <dbReference type="ARBA" id="ARBA00022989"/>
    </source>
</evidence>
<gene>
    <name evidence="10" type="ORF">IAA37_07565</name>
</gene>
<dbReference type="InterPro" id="IPR039421">
    <property type="entry name" value="Type_1_exporter"/>
</dbReference>
<feature type="transmembrane region" description="Helical" evidence="7">
    <location>
        <begin position="251"/>
        <end position="271"/>
    </location>
</feature>
<dbReference type="PROSITE" id="PS50929">
    <property type="entry name" value="ABC_TM1F"/>
    <property type="match status" value="1"/>
</dbReference>
<dbReference type="SUPFAM" id="SSF90123">
    <property type="entry name" value="ABC transporter transmembrane region"/>
    <property type="match status" value="1"/>
</dbReference>
<feature type="transmembrane region" description="Helical" evidence="7">
    <location>
        <begin position="29"/>
        <end position="49"/>
    </location>
</feature>
<dbReference type="Pfam" id="PF00005">
    <property type="entry name" value="ABC_tran"/>
    <property type="match status" value="1"/>
</dbReference>
<evidence type="ECO:0000313" key="10">
    <source>
        <dbReference type="EMBL" id="HJB75509.1"/>
    </source>
</evidence>
<dbReference type="InterPro" id="IPR027417">
    <property type="entry name" value="P-loop_NTPase"/>
</dbReference>
<dbReference type="GO" id="GO:0015421">
    <property type="term" value="F:ABC-type oligopeptide transporter activity"/>
    <property type="evidence" value="ECO:0007669"/>
    <property type="project" value="TreeGrafter"/>
</dbReference>
<proteinExistence type="predicted"/>
<dbReference type="InterPro" id="IPR003439">
    <property type="entry name" value="ABC_transporter-like_ATP-bd"/>
</dbReference>
<feature type="domain" description="ABC transmembrane type-1" evidence="9">
    <location>
        <begin position="33"/>
        <end position="318"/>
    </location>
</feature>
<dbReference type="GO" id="GO:0016887">
    <property type="term" value="F:ATP hydrolysis activity"/>
    <property type="evidence" value="ECO:0007669"/>
    <property type="project" value="InterPro"/>
</dbReference>
<keyword evidence="6 7" id="KW-0472">Membrane</keyword>
<organism evidence="10 11">
    <name type="scientific">Candidatus Eubacterium faecale</name>
    <dbReference type="NCBI Taxonomy" id="2838568"/>
    <lineage>
        <taxon>Bacteria</taxon>
        <taxon>Bacillati</taxon>
        <taxon>Bacillota</taxon>
        <taxon>Clostridia</taxon>
        <taxon>Eubacteriales</taxon>
        <taxon>Eubacteriaceae</taxon>
        <taxon>Eubacterium</taxon>
    </lineage>
</organism>
<keyword evidence="2 7" id="KW-0812">Transmembrane</keyword>
<feature type="transmembrane region" description="Helical" evidence="7">
    <location>
        <begin position="69"/>
        <end position="90"/>
    </location>
</feature>
<dbReference type="CDD" id="cd07346">
    <property type="entry name" value="ABC_6TM_exporters"/>
    <property type="match status" value="1"/>
</dbReference>
<protein>
    <submittedName>
        <fullName evidence="10">ABC transporter ATP-binding protein/permease</fullName>
    </submittedName>
</protein>
<keyword evidence="3" id="KW-0547">Nucleotide-binding</keyword>
<keyword evidence="5 7" id="KW-1133">Transmembrane helix</keyword>
<evidence type="ECO:0000256" key="4">
    <source>
        <dbReference type="ARBA" id="ARBA00022840"/>
    </source>
</evidence>
<reference evidence="10" key="1">
    <citation type="journal article" date="2021" name="PeerJ">
        <title>Extensive microbial diversity within the chicken gut microbiome revealed by metagenomics and culture.</title>
        <authorList>
            <person name="Gilroy R."/>
            <person name="Ravi A."/>
            <person name="Getino M."/>
            <person name="Pursley I."/>
            <person name="Horton D.L."/>
            <person name="Alikhan N.F."/>
            <person name="Baker D."/>
            <person name="Gharbi K."/>
            <person name="Hall N."/>
            <person name="Watson M."/>
            <person name="Adriaenssens E.M."/>
            <person name="Foster-Nyarko E."/>
            <person name="Jarju S."/>
            <person name="Secka A."/>
            <person name="Antonio M."/>
            <person name="Oren A."/>
            <person name="Chaudhuri R.R."/>
            <person name="La Ragione R."/>
            <person name="Hildebrand F."/>
            <person name="Pallen M.J."/>
        </authorList>
    </citation>
    <scope>NUCLEOTIDE SEQUENCE</scope>
    <source>
        <strain evidence="10">CHK188-16595</strain>
    </source>
</reference>
<dbReference type="Proteomes" id="UP000823877">
    <property type="component" value="Unassembled WGS sequence"/>
</dbReference>
<dbReference type="SUPFAM" id="SSF52540">
    <property type="entry name" value="P-loop containing nucleoside triphosphate hydrolases"/>
    <property type="match status" value="1"/>
</dbReference>
<dbReference type="GO" id="GO:0005886">
    <property type="term" value="C:plasma membrane"/>
    <property type="evidence" value="ECO:0007669"/>
    <property type="project" value="UniProtKB-SubCell"/>
</dbReference>
<dbReference type="PANTHER" id="PTHR43394:SF1">
    <property type="entry name" value="ATP-BINDING CASSETTE SUB-FAMILY B MEMBER 10, MITOCHONDRIAL"/>
    <property type="match status" value="1"/>
</dbReference>
<feature type="transmembrane region" description="Helical" evidence="7">
    <location>
        <begin position="147"/>
        <end position="165"/>
    </location>
</feature>